<protein>
    <submittedName>
        <fullName evidence="3">Uncharacterized protein</fullName>
    </submittedName>
</protein>
<keyword evidence="4" id="KW-1185">Reference proteome</keyword>
<keyword evidence="2" id="KW-1133">Transmembrane helix</keyword>
<feature type="transmembrane region" description="Helical" evidence="2">
    <location>
        <begin position="93"/>
        <end position="114"/>
    </location>
</feature>
<feature type="compositionally biased region" description="Low complexity" evidence="1">
    <location>
        <begin position="251"/>
        <end position="291"/>
    </location>
</feature>
<feature type="transmembrane region" description="Helical" evidence="2">
    <location>
        <begin position="30"/>
        <end position="51"/>
    </location>
</feature>
<gene>
    <name evidence="3" type="ORF">SAMN05192585_10150</name>
</gene>
<reference evidence="3 4" key="1">
    <citation type="submission" date="2016-10" db="EMBL/GenBank/DDBJ databases">
        <authorList>
            <person name="de Groot N.N."/>
        </authorList>
    </citation>
    <scope>NUCLEOTIDE SEQUENCE [LARGE SCALE GENOMIC DNA]</scope>
    <source>
        <strain evidence="3 4">CGMCC 1.5012</strain>
    </source>
</reference>
<evidence type="ECO:0000313" key="4">
    <source>
        <dbReference type="Proteomes" id="UP000199182"/>
    </source>
</evidence>
<sequence length="291" mass="32083">MSNETPGYQPPVAPPPPVYNAPVQKPVRRVGVFTMGASLIGAGALTIYAIINPGLDIYQIIRYTPAILILLGIEILVYAIFQKNSHLQYDFLSMFVCFILIVFSLSLAGIPTIFKNWGPNREYTEKRLQNEVYDLCYDKLSAVEKISDVDIHINLERPELEKDMTYRQLTGEDLVNINVTLYNEYPSTEAFTAACRKLLNELTSTRVPFDGVAFTTNGKIRYDLHLEGRYQLAMTAKELEPLVDVTSNEQENASSEVSSASASSNTVSNTSSTTSTTSSTPPTSSTASLAA</sequence>
<dbReference type="EMBL" id="FNID01000001">
    <property type="protein sequence ID" value="SDM53974.1"/>
    <property type="molecule type" value="Genomic_DNA"/>
</dbReference>
<dbReference type="Proteomes" id="UP000199182">
    <property type="component" value="Unassembled WGS sequence"/>
</dbReference>
<dbReference type="RefSeq" id="WP_092637301.1">
    <property type="nucleotide sequence ID" value="NZ_FNID01000001.1"/>
</dbReference>
<organism evidence="3 4">
    <name type="scientific">Acetanaerobacterium elongatum</name>
    <dbReference type="NCBI Taxonomy" id="258515"/>
    <lineage>
        <taxon>Bacteria</taxon>
        <taxon>Bacillati</taxon>
        <taxon>Bacillota</taxon>
        <taxon>Clostridia</taxon>
        <taxon>Eubacteriales</taxon>
        <taxon>Oscillospiraceae</taxon>
        <taxon>Acetanaerobacterium</taxon>
    </lineage>
</organism>
<feature type="region of interest" description="Disordered" evidence="1">
    <location>
        <begin position="247"/>
        <end position="291"/>
    </location>
</feature>
<keyword evidence="2" id="KW-0812">Transmembrane</keyword>
<dbReference type="OrthoDB" id="1734554at2"/>
<keyword evidence="2" id="KW-0472">Membrane</keyword>
<dbReference type="STRING" id="258515.SAMN05192585_10150"/>
<feature type="transmembrane region" description="Helical" evidence="2">
    <location>
        <begin position="63"/>
        <end position="81"/>
    </location>
</feature>
<proteinExistence type="predicted"/>
<evidence type="ECO:0000256" key="2">
    <source>
        <dbReference type="SAM" id="Phobius"/>
    </source>
</evidence>
<name>A0A1G9U2X1_9FIRM</name>
<dbReference type="AlphaFoldDB" id="A0A1G9U2X1"/>
<evidence type="ECO:0000313" key="3">
    <source>
        <dbReference type="EMBL" id="SDM53974.1"/>
    </source>
</evidence>
<accession>A0A1G9U2X1</accession>
<evidence type="ECO:0000256" key="1">
    <source>
        <dbReference type="SAM" id="MobiDB-lite"/>
    </source>
</evidence>